<reference evidence="1 2" key="1">
    <citation type="submission" date="2019-01" db="EMBL/GenBank/DDBJ databases">
        <authorList>
            <consortium name="Pathogen Informatics"/>
        </authorList>
    </citation>
    <scope>NUCLEOTIDE SEQUENCE [LARGE SCALE GENOMIC DNA]</scope>
    <source>
        <strain evidence="1 2">NCTC10166</strain>
    </source>
</reference>
<dbReference type="AlphaFoldDB" id="A0A449A5B9"/>
<name>A0A449A5B9_9BACT</name>
<gene>
    <name evidence="1" type="ORF">NCTC10166_00434</name>
</gene>
<accession>A0A449A5B9</accession>
<sequence>MITRRKRSEVIQKLKEHNFEKINTSTFDYKDLYLYPITYSEII</sequence>
<protein>
    <submittedName>
        <fullName evidence="1">Uncharacterized protein</fullName>
    </submittedName>
</protein>
<organism evidence="1 2">
    <name type="scientific">Mesomycoplasma neurolyticum</name>
    <dbReference type="NCBI Taxonomy" id="2120"/>
    <lineage>
        <taxon>Bacteria</taxon>
        <taxon>Bacillati</taxon>
        <taxon>Mycoplasmatota</taxon>
        <taxon>Mycoplasmoidales</taxon>
        <taxon>Metamycoplasmataceae</taxon>
        <taxon>Mesomycoplasma</taxon>
    </lineage>
</organism>
<dbReference type="EMBL" id="LR214951">
    <property type="protein sequence ID" value="VEU59461.1"/>
    <property type="molecule type" value="Genomic_DNA"/>
</dbReference>
<dbReference type="KEGG" id="mnu:NCTC10166_00434"/>
<dbReference type="RefSeq" id="WP_276310786.1">
    <property type="nucleotide sequence ID" value="NZ_LR214951.1"/>
</dbReference>
<keyword evidence="2" id="KW-1185">Reference proteome</keyword>
<evidence type="ECO:0000313" key="2">
    <source>
        <dbReference type="Proteomes" id="UP000289440"/>
    </source>
</evidence>
<proteinExistence type="predicted"/>
<evidence type="ECO:0000313" key="1">
    <source>
        <dbReference type="EMBL" id="VEU59461.1"/>
    </source>
</evidence>
<dbReference type="Proteomes" id="UP000289440">
    <property type="component" value="Chromosome"/>
</dbReference>